<dbReference type="Proteomes" id="UP001139488">
    <property type="component" value="Unassembled WGS sequence"/>
</dbReference>
<dbReference type="EMBL" id="JAJNNZ010000006">
    <property type="protein sequence ID" value="MCJ2377156.1"/>
    <property type="molecule type" value="Genomic_DNA"/>
</dbReference>
<comment type="caution">
    <text evidence="2">The sequence shown here is derived from an EMBL/GenBank/DDBJ whole genome shotgun (WGS) entry which is preliminary data.</text>
</comment>
<accession>A0A9X2AWD6</accession>
<dbReference type="AlphaFoldDB" id="A0A9X2AWD6"/>
<evidence type="ECO:0000313" key="2">
    <source>
        <dbReference type="EMBL" id="MCJ2377156.1"/>
    </source>
</evidence>
<dbReference type="RefSeq" id="WP_244357094.1">
    <property type="nucleotide sequence ID" value="NZ_JAJNNZ010000006.1"/>
</dbReference>
<dbReference type="Pfam" id="PF13729">
    <property type="entry name" value="TraF_2"/>
    <property type="match status" value="1"/>
</dbReference>
<sequence length="380" mass="40804">MTINLKLFAIATITASTFANAATNTVDARGAGMGGVGVVSGSYLTAPFYNPALTAIYRRNDDAGMIIPALGLNYNDEYQMLDKIDNVVNLMNNGGSPEDVDSALNGLEGTDAKIDIGAAVAFGIPNRLLAATIYGQAYTENFAAPDIDTTGSNTAERVTRSGVKTMSVGIAEVGVSLAKYQTLFGQHFSFGISPKIQRVYTFTSVNTLNEFQLENIKESSLGETAFNLDAGALWFHGPMRVGFSAKNLMAREIQTASGTINVGGRDIHYGDIYKMNPVYTVGAGFVADYFQFSVDYDLNKAEKFSSFDDDTQALRAGLEVDLVRQIQLRAGYIRNMARDTEDTVTAGIGLSPLNLFDIHVAASYTSKNAMGAYLNLAASY</sequence>
<keyword evidence="3" id="KW-1185">Reference proteome</keyword>
<name>A0A9X2AWD6_9VIBR</name>
<reference evidence="2" key="1">
    <citation type="submission" date="2021-11" db="EMBL/GenBank/DDBJ databases">
        <title>Vibrio ZSDE26 sp. nov. and Vibrio ZSDZ34 sp. nov., isolated from coastal seawater in Qingdao.</title>
        <authorList>
            <person name="Zhang P."/>
        </authorList>
    </citation>
    <scope>NUCLEOTIDE SEQUENCE</scope>
    <source>
        <strain evidence="2">ZSDZ34</strain>
    </source>
</reference>
<evidence type="ECO:0000313" key="3">
    <source>
        <dbReference type="Proteomes" id="UP001139488"/>
    </source>
</evidence>
<feature type="signal peptide" evidence="1">
    <location>
        <begin position="1"/>
        <end position="21"/>
    </location>
</feature>
<keyword evidence="1" id="KW-0732">Signal</keyword>
<dbReference type="Gene3D" id="2.40.160.60">
    <property type="entry name" value="Outer membrane protein transport protein (OMPP1/FadL/TodX)"/>
    <property type="match status" value="1"/>
</dbReference>
<gene>
    <name evidence="2" type="ORF">LNL84_09980</name>
</gene>
<evidence type="ECO:0000256" key="1">
    <source>
        <dbReference type="SAM" id="SignalP"/>
    </source>
</evidence>
<proteinExistence type="predicted"/>
<feature type="chain" id="PRO_5040934992" evidence="1">
    <location>
        <begin position="22"/>
        <end position="380"/>
    </location>
</feature>
<organism evidence="2 3">
    <name type="scientific">Vibrio gelatinilyticus</name>
    <dbReference type="NCBI Taxonomy" id="2893468"/>
    <lineage>
        <taxon>Bacteria</taxon>
        <taxon>Pseudomonadati</taxon>
        <taxon>Pseudomonadota</taxon>
        <taxon>Gammaproteobacteria</taxon>
        <taxon>Vibrionales</taxon>
        <taxon>Vibrionaceae</taxon>
        <taxon>Vibrio</taxon>
    </lineage>
</organism>
<protein>
    <submittedName>
        <fullName evidence="2">Conjugal transfer protein TraF</fullName>
    </submittedName>
</protein>
<dbReference type="InterPro" id="IPR032811">
    <property type="entry name" value="Put_conjugal_transfer"/>
</dbReference>